<dbReference type="Pfam" id="PF25209">
    <property type="entry name" value="Phage_capsid_4"/>
    <property type="match status" value="1"/>
</dbReference>
<reference evidence="2" key="1">
    <citation type="submission" date="2019-07" db="EMBL/GenBank/DDBJ databases">
        <authorList>
            <person name="Cubo M.T."/>
            <person name="Espuny M.D.R."/>
            <person name="Balsanelli E."/>
        </authorList>
    </citation>
    <scope>NUCLEOTIDE SEQUENCE [LARGE SCALE GENOMIC DNA]</scope>
</reference>
<dbReference type="NCBIfam" id="TIGR04387">
    <property type="entry name" value="capsid_maj_N4"/>
    <property type="match status" value="1"/>
</dbReference>
<keyword evidence="1" id="KW-0167">Capsid protein</keyword>
<dbReference type="Proteomes" id="UP000322838">
    <property type="component" value="Segment"/>
</dbReference>
<evidence type="ECO:0000313" key="2">
    <source>
        <dbReference type="Proteomes" id="UP000322838"/>
    </source>
</evidence>
<sequence>MLNYNAPIDGSKSTIDGAGSDQMNTFFWLKNAIIESRKEQFFMPLASTIGMPKHFGKTIKVYEYVPLLDERNVNDQGIDANGVTIANGNLYGSSKDIGTITSKLPTLTENGGRVNRVGFTRLEREGSIEKFGFFTEFTQESLDFDSDDGLKEHLSRELMNGAVQLTEAVLQKDLLAAAGVIVYAGAATQDSEVTAEGATPSIVDYDNLMRLSQILTDNRTPKQTKVITGSRLIDTKTIAAGRVMFIGSELDPVVRKMVDPFNNPAFIPVQQYGDAGTILNGEIGSIFEFRIVVVPEMLHWAGAGAAEATNPGYRASDVAGTDHYDIFPMLVLGDDSWTTIGFQTDGKTVKFSVLTKMPGKETADRNDPYGETGFSSIKWYYGILVKRPERIGLIKTVAPI</sequence>
<keyword evidence="2" id="KW-1185">Reference proteome</keyword>
<keyword evidence="1" id="KW-0946">Virion</keyword>
<dbReference type="GO" id="GO:0019028">
    <property type="term" value="C:viral capsid"/>
    <property type="evidence" value="ECO:0007669"/>
    <property type="project" value="UniProtKB-KW"/>
</dbReference>
<gene>
    <name evidence="1" type="ORF">Smphiort11_073</name>
</gene>
<accession>A0A5C2H7B3</accession>
<name>A0A5C2H7B3_9CAUD</name>
<organism evidence="1 2">
    <name type="scientific">Sinorhizobium phage ort11</name>
    <dbReference type="NCBI Taxonomy" id="2599764"/>
    <lineage>
        <taxon>Viruses</taxon>
        <taxon>Duplodnaviria</taxon>
        <taxon>Heunggongvirae</taxon>
        <taxon>Uroviricota</taxon>
        <taxon>Caudoviricetes</taxon>
        <taxon>Schitoviridae</taxon>
        <taxon>Huelvavirus</taxon>
        <taxon>Huelvavirus ort11</taxon>
    </lineage>
</organism>
<protein>
    <submittedName>
        <fullName evidence="1">Major coat protein</fullName>
    </submittedName>
</protein>
<dbReference type="EMBL" id="MN228696">
    <property type="protein sequence ID" value="QEP29871.1"/>
    <property type="molecule type" value="Genomic_DNA"/>
</dbReference>
<evidence type="ECO:0000313" key="1">
    <source>
        <dbReference type="EMBL" id="QEP29871.1"/>
    </source>
</evidence>
<proteinExistence type="predicted"/>